<evidence type="ECO:0000259" key="6">
    <source>
        <dbReference type="Pfam" id="PF13460"/>
    </source>
</evidence>
<dbReference type="PANTHER" id="PTHR46972">
    <property type="entry name" value="MONOOXYGENASE ASQM-RELATED"/>
    <property type="match status" value="1"/>
</dbReference>
<reference evidence="7 8" key="1">
    <citation type="submission" date="2021-11" db="EMBL/GenBank/DDBJ databases">
        <title>Black yeast isolated from Biological Soil Crust.</title>
        <authorList>
            <person name="Kurbessoian T."/>
        </authorList>
    </citation>
    <scope>NUCLEOTIDE SEQUENCE [LARGE SCALE GENOMIC DNA]</scope>
    <source>
        <strain evidence="7 8">CCFEE 5522</strain>
    </source>
</reference>
<evidence type="ECO:0000313" key="7">
    <source>
        <dbReference type="EMBL" id="KAK4541576.1"/>
    </source>
</evidence>
<dbReference type="InterPro" id="IPR036291">
    <property type="entry name" value="NAD(P)-bd_dom_sf"/>
</dbReference>
<dbReference type="PRINTS" id="PR00420">
    <property type="entry name" value="RNGMNOXGNASE"/>
</dbReference>
<sequence length="596" mass="65293">MTPPIAIIGAGPSGLTLGRLLELANIDYVIFERDTPPKPGLERTGTLDIHVKDGQLALREAGLLDEFQKIARYDAPTLLADSTGKVIISLGEDRDRPEIDRKDLRSLLLGSIPPHRVRWDSKVQQVRRHSEESMAISFDDGSVESGFKLVVGADGAWSKTRRLITSTKPRYSGMYYLTMGIKATNPFHSRLAPLIGQGTYLAMGGGKQVIGQLLGDGSFYTGVGLSSLPEDFDAKTALADPSAFRERLLRDEFADFAEEQRDLIKHSEGEIYPWPLYEMPVDSLSWESVPGVTVIGDAAHVSIPSGEGVNIAMLDSLQLAQQIVQHGLDGLDRAVAEYEKMMLPRAKKHMAAAEQGKLLWAPNAPHEFLKASRTMRLVVLGGNGRTGVHLIDRALGRGHQVAALVRDPSALPERKGLDVFQGTPQNLDDVCKAFRVEGHPAPDAVIVTLNPSRATDSPLARPMAPPRFMANSVANAITAMRQHHVPKIVVMQALGVGDSFPNMSVWMRYVRHWTYMKHSYDDHDLVDEEIRVSGINYVLPRPPWLTNGEAGPVRTFGNTGTGVGNLATVSRKSVADFLLDACERSDWDRSTPVIAS</sequence>
<evidence type="ECO:0000256" key="4">
    <source>
        <dbReference type="ARBA" id="ARBA00023033"/>
    </source>
</evidence>
<feature type="domain" description="FAD-binding" evidence="5">
    <location>
        <begin position="5"/>
        <end position="172"/>
    </location>
</feature>
<dbReference type="SUPFAM" id="SSF51905">
    <property type="entry name" value="FAD/NAD(P)-binding domain"/>
    <property type="match status" value="1"/>
</dbReference>
<proteinExistence type="predicted"/>
<dbReference type="GO" id="GO:0071949">
    <property type="term" value="F:FAD binding"/>
    <property type="evidence" value="ECO:0007669"/>
    <property type="project" value="InterPro"/>
</dbReference>
<organism evidence="7 8">
    <name type="scientific">Oleoguttula mirabilis</name>
    <dbReference type="NCBI Taxonomy" id="1507867"/>
    <lineage>
        <taxon>Eukaryota</taxon>
        <taxon>Fungi</taxon>
        <taxon>Dikarya</taxon>
        <taxon>Ascomycota</taxon>
        <taxon>Pezizomycotina</taxon>
        <taxon>Dothideomycetes</taxon>
        <taxon>Dothideomycetidae</taxon>
        <taxon>Mycosphaerellales</taxon>
        <taxon>Teratosphaeriaceae</taxon>
        <taxon>Oleoguttula</taxon>
    </lineage>
</organism>
<dbReference type="InterPro" id="IPR016040">
    <property type="entry name" value="NAD(P)-bd_dom"/>
</dbReference>
<dbReference type="InterPro" id="IPR036188">
    <property type="entry name" value="FAD/NAD-bd_sf"/>
</dbReference>
<dbReference type="EMBL" id="JAVFHQ010000051">
    <property type="protein sequence ID" value="KAK4541576.1"/>
    <property type="molecule type" value="Genomic_DNA"/>
</dbReference>
<keyword evidence="2" id="KW-0274">FAD</keyword>
<dbReference type="SUPFAM" id="SSF51735">
    <property type="entry name" value="NAD(P)-binding Rossmann-fold domains"/>
    <property type="match status" value="1"/>
</dbReference>
<comment type="caution">
    <text evidence="7">The sequence shown here is derived from an EMBL/GenBank/DDBJ whole genome shotgun (WGS) entry which is preliminary data.</text>
</comment>
<dbReference type="Gene3D" id="3.50.50.60">
    <property type="entry name" value="FAD/NAD(P)-binding domain"/>
    <property type="match status" value="1"/>
</dbReference>
<dbReference type="AlphaFoldDB" id="A0AAV9J9Y3"/>
<accession>A0AAV9J9Y3</accession>
<dbReference type="InterPro" id="IPR002938">
    <property type="entry name" value="FAD-bd"/>
</dbReference>
<dbReference type="Pfam" id="PF13460">
    <property type="entry name" value="NAD_binding_10"/>
    <property type="match status" value="1"/>
</dbReference>
<keyword evidence="3" id="KW-0560">Oxidoreductase</keyword>
<dbReference type="Proteomes" id="UP001324427">
    <property type="component" value="Unassembled WGS sequence"/>
</dbReference>
<dbReference type="Gene3D" id="3.40.50.720">
    <property type="entry name" value="NAD(P)-binding Rossmann-like Domain"/>
    <property type="match status" value="1"/>
</dbReference>
<evidence type="ECO:0000313" key="8">
    <source>
        <dbReference type="Proteomes" id="UP001324427"/>
    </source>
</evidence>
<evidence type="ECO:0000256" key="2">
    <source>
        <dbReference type="ARBA" id="ARBA00022827"/>
    </source>
</evidence>
<keyword evidence="8" id="KW-1185">Reference proteome</keyword>
<keyword evidence="1" id="KW-0285">Flavoprotein</keyword>
<evidence type="ECO:0000259" key="5">
    <source>
        <dbReference type="Pfam" id="PF01494"/>
    </source>
</evidence>
<protein>
    <recommendedName>
        <fullName evidence="9">FAD-binding domain-containing protein</fullName>
    </recommendedName>
</protein>
<keyword evidence="4" id="KW-0503">Monooxygenase</keyword>
<dbReference type="PANTHER" id="PTHR46972:SF1">
    <property type="entry name" value="FAD DEPENDENT OXIDOREDUCTASE DOMAIN-CONTAINING PROTEIN"/>
    <property type="match status" value="1"/>
</dbReference>
<evidence type="ECO:0000256" key="1">
    <source>
        <dbReference type="ARBA" id="ARBA00022630"/>
    </source>
</evidence>
<name>A0AAV9J9Y3_9PEZI</name>
<gene>
    <name evidence="7" type="ORF">LTR36_007873</name>
</gene>
<dbReference type="GO" id="GO:0004497">
    <property type="term" value="F:monooxygenase activity"/>
    <property type="evidence" value="ECO:0007669"/>
    <property type="project" value="UniProtKB-KW"/>
</dbReference>
<evidence type="ECO:0000256" key="3">
    <source>
        <dbReference type="ARBA" id="ARBA00023002"/>
    </source>
</evidence>
<feature type="domain" description="NAD(P)-binding" evidence="6">
    <location>
        <begin position="381"/>
        <end position="583"/>
    </location>
</feature>
<evidence type="ECO:0008006" key="9">
    <source>
        <dbReference type="Google" id="ProtNLM"/>
    </source>
</evidence>
<dbReference type="Pfam" id="PF01494">
    <property type="entry name" value="FAD_binding_3"/>
    <property type="match status" value="1"/>
</dbReference>